<name>B2G3J2_9BACL</name>
<proteinExistence type="predicted"/>
<accession>B2G3J2</accession>
<reference evidence="1" key="1">
    <citation type="journal article" date="2009" name="Plasmid">
        <title>Bioinformatic and partial functional analysis of pEspA and pEspB, two plasmids from Exiguobacterium arabatum sp. nov. RFL1109.</title>
        <authorList>
            <person name="Jakubauskas A."/>
            <person name="Kriukiene E."/>
            <person name="Trinkunaite L."/>
            <person name="Sapranauskas R."/>
            <person name="Jurenaite-Urbanaviciene S."/>
            <person name="Lubys A."/>
        </authorList>
    </citation>
    <scope>NUCLEOTIDE SEQUENCE [LARGE SCALE GENOMIC DNA]</scope>
    <source>
        <strain evidence="1">RFL1109</strain>
        <plasmid evidence="1">pEspB</plasmid>
    </source>
</reference>
<dbReference type="EMBL" id="AM980832">
    <property type="protein sequence ID" value="CAQ35234.1"/>
    <property type="molecule type" value="Genomic_DNA"/>
</dbReference>
<sequence length="173" mass="20451">MYLCSSFITEEIISAFKEHLAQKDIRRILSEKTGREVNSIYRDERAGNVFNAITLIRYWKASLEMKEELMNGTISSFTKNSDPSNISILEIQEIIRKYAETIESVSELDGEIEFDEAVENHFDVIYRVVEYYDKNPLPGNRMVKKQLLIELNERPDIRERKNKMRSERMKRYG</sequence>
<dbReference type="RefSeq" id="WP_012390454.1">
    <property type="nucleotide sequence ID" value="NC_010608.1"/>
</dbReference>
<geneLocation type="plasmid" evidence="1">
    <name>pEspB</name>
</geneLocation>
<organism evidence="1">
    <name type="scientific">Exiguobacterium arabatum</name>
    <dbReference type="NCBI Taxonomy" id="518693"/>
    <lineage>
        <taxon>Bacteria</taxon>
        <taxon>Bacillati</taxon>
        <taxon>Bacillota</taxon>
        <taxon>Bacilli</taxon>
        <taxon>Bacillales</taxon>
        <taxon>Bacillales Family XII. Incertae Sedis</taxon>
        <taxon>Exiguobacterium</taxon>
    </lineage>
</organism>
<protein>
    <submittedName>
        <fullName evidence="1">Uncharacterized protein</fullName>
    </submittedName>
</protein>
<evidence type="ECO:0000313" key="1">
    <source>
        <dbReference type="EMBL" id="CAQ35234.1"/>
    </source>
</evidence>
<dbReference type="AlphaFoldDB" id="B2G3J2"/>
<keyword evidence="1" id="KW-0614">Plasmid</keyword>